<name>J9D625_9ZZZZ</name>
<sequence>MAKHKQIKTDTTYLQWQRWYAVVYLPDRDSRYKIIRVYSPTDAKHYYRHKQLYPTLQEAQLKANQLNYQHYDLCNYK</sequence>
<gene>
    <name evidence="1" type="ORF">EVA_03736</name>
</gene>
<dbReference type="AlphaFoldDB" id="J9D625"/>
<evidence type="ECO:0000313" key="1">
    <source>
        <dbReference type="EMBL" id="EJX08156.1"/>
    </source>
</evidence>
<organism evidence="1">
    <name type="scientific">gut metagenome</name>
    <dbReference type="NCBI Taxonomy" id="749906"/>
    <lineage>
        <taxon>unclassified sequences</taxon>
        <taxon>metagenomes</taxon>
        <taxon>organismal metagenomes</taxon>
    </lineage>
</organism>
<reference evidence="1" key="1">
    <citation type="journal article" date="2012" name="PLoS ONE">
        <title>Gene sets for utilization of primary and secondary nutrition supplies in the distal gut of endangered iberian lynx.</title>
        <authorList>
            <person name="Alcaide M."/>
            <person name="Messina E."/>
            <person name="Richter M."/>
            <person name="Bargiela R."/>
            <person name="Peplies J."/>
            <person name="Huws S.A."/>
            <person name="Newbold C.J."/>
            <person name="Golyshin P.N."/>
            <person name="Simon M.A."/>
            <person name="Lopez G."/>
            <person name="Yakimov M.M."/>
            <person name="Ferrer M."/>
        </authorList>
    </citation>
    <scope>NUCLEOTIDE SEQUENCE</scope>
</reference>
<proteinExistence type="predicted"/>
<protein>
    <submittedName>
        <fullName evidence="1">Uncharacterized protein</fullName>
    </submittedName>
</protein>
<dbReference type="EMBL" id="AMCI01000692">
    <property type="protein sequence ID" value="EJX08156.1"/>
    <property type="molecule type" value="Genomic_DNA"/>
</dbReference>
<accession>J9D625</accession>
<comment type="caution">
    <text evidence="1">The sequence shown here is derived from an EMBL/GenBank/DDBJ whole genome shotgun (WGS) entry which is preliminary data.</text>
</comment>